<evidence type="ECO:0000313" key="3">
    <source>
        <dbReference type="EMBL" id="SET14677.1"/>
    </source>
</evidence>
<gene>
    <name evidence="3" type="ORF">SAMN05216313_102308</name>
</gene>
<dbReference type="Pfam" id="PF18983">
    <property type="entry name" value="DUF5717"/>
    <property type="match status" value="1"/>
</dbReference>
<dbReference type="Proteomes" id="UP000198508">
    <property type="component" value="Unassembled WGS sequence"/>
</dbReference>
<feature type="domain" description="DUF5717" evidence="1">
    <location>
        <begin position="887"/>
        <end position="1193"/>
    </location>
</feature>
<keyword evidence="4" id="KW-1185">Reference proteome</keyword>
<dbReference type="InterPro" id="IPR043774">
    <property type="entry name" value="DUF5717_C"/>
</dbReference>
<proteinExistence type="predicted"/>
<dbReference type="Pfam" id="PF18984">
    <property type="entry name" value="DUF5717_N"/>
    <property type="match status" value="1"/>
</dbReference>
<feature type="domain" description="DUF5717" evidence="2">
    <location>
        <begin position="1"/>
        <end position="884"/>
    </location>
</feature>
<dbReference type="EMBL" id="FOIM01000002">
    <property type="protein sequence ID" value="SET14677.1"/>
    <property type="molecule type" value="Genomic_DNA"/>
</dbReference>
<sequence length="1196" mass="138891">MRERINRLAKGIIDSEVPKLVITPSALEGSVPAGTTARGELMVVSGNGLHIKGLIYSGNPRVTVANNAFGGLRNRIVYEVNSKYCEHGEVIKGSFYLVTNGGEKEIPYSLRIQAGSAGEILDSLATPDDFGRLAKRDLEQALQLFEYQDFVEAPFMQDARCRTLYDGLRGRPGRRNLLEEFLVALGVKEPVELSVDTQSRVYENPLNTIEDKIEIRVNGWGYVSAQIEADEPFIELEADHITDRDFSGGRCTVSYRIRPRHLHRGKNFGRIQIVSLKERFTVTVEAEGDETVDITHRDPEEESRIDKDSLMRYLSLRLNYETGVYEPALLRNQMAAEVEQLRENYREDDLVRLLQAELFLEGGRKDAAASVLEECRDHVMERREKYVENYCFYQYLKMQLSPSQSQRESLIRLIGKYLEEGDSSREYLFFLLLKLDPTLKQNPLELYLRMKAMHQEGCRSPFLYTAACRLLEDHPDLMASLGDFEVQALYLGARKAMVSQELAEKAAHLALSLRHYRRMYERLMTRLYELYPRVELLTAVCSILIKGDRRGAGAFQWYKLALESGVNLTRLYEYFLYSLPGDYGHLLPREVLLYFSYEKDLDEHSRKVLYKNILLYMNPSLELYQTYTRHMEKFAMEQLFASRIDSRLAVIYDHIIYRDMIDRRVARVLPGILRSYRIKCRDSRMKYVIVRYEELNEDYAYLLEDQAAYVPIYADNIVLLFQDAFGNRYADVQYWKVPVMDKPELLEKCYQVYPEHTMLRLAECRRILETGIADDDQAEFVEQILQGLDLNPVFARRLSTVVTDYYCRKAEDESGDGAAFDCAYLVQMDKEELTTEQRQKICSTLISQNYYREAYEMIRLYGSGQISPGRRMKLCAKMILQNLFDQDEILLNLSYGVFREGRYDSVILDYLCEHYNGTVSQMYEVLIRGVEEHVETYDLEERLLAQMMFTGSTDQIDSVFQLYVNRKKTRESVVKAYFTEKSVAYFLERKKVDGRVFEYLESAVNQSIEKDKVPTIYLLALTYYYAGCQKLTEEQSRLCRLIGGLLISEGLVFPYTRELSRHMAVPEDIMDKAMVEYIGRRDGRPELLVRILPDEEQFHSEEIRRVYQGIFVKQKILFEGESMEYRIYDYDEGKRVLAAEGRVACDHKLDGKENSRFSLLNQMGAAQGKKDEEALKKAMEDYLKKAAVLSELFPII</sequence>
<organism evidence="3 4">
    <name type="scientific">Enterocloster lavalensis</name>
    <dbReference type="NCBI Taxonomy" id="460384"/>
    <lineage>
        <taxon>Bacteria</taxon>
        <taxon>Bacillati</taxon>
        <taxon>Bacillota</taxon>
        <taxon>Clostridia</taxon>
        <taxon>Lachnospirales</taxon>
        <taxon>Lachnospiraceae</taxon>
        <taxon>Enterocloster</taxon>
    </lineage>
</organism>
<evidence type="ECO:0000313" key="4">
    <source>
        <dbReference type="Proteomes" id="UP000198508"/>
    </source>
</evidence>
<reference evidence="4" key="1">
    <citation type="submission" date="2016-10" db="EMBL/GenBank/DDBJ databases">
        <authorList>
            <person name="Varghese N."/>
            <person name="Submissions S."/>
        </authorList>
    </citation>
    <scope>NUCLEOTIDE SEQUENCE [LARGE SCALE GENOMIC DNA]</scope>
    <source>
        <strain evidence="4">NLAE-zl-G277</strain>
    </source>
</reference>
<name>A0A1I0C6Y1_9FIRM</name>
<dbReference type="STRING" id="460384.SAMN05216313_102308"/>
<evidence type="ECO:0000259" key="2">
    <source>
        <dbReference type="Pfam" id="PF18984"/>
    </source>
</evidence>
<protein>
    <submittedName>
        <fullName evidence="3">Uncharacterized protein</fullName>
    </submittedName>
</protein>
<dbReference type="RefSeq" id="WP_092360896.1">
    <property type="nucleotide sequence ID" value="NZ_DAINWJ010000004.1"/>
</dbReference>
<dbReference type="AlphaFoldDB" id="A0A1I0C6Y1"/>
<dbReference type="InterPro" id="IPR043775">
    <property type="entry name" value="DUF5717_N"/>
</dbReference>
<accession>A0A1I0C6Y1</accession>
<evidence type="ECO:0000259" key="1">
    <source>
        <dbReference type="Pfam" id="PF18983"/>
    </source>
</evidence>